<feature type="region of interest" description="Disordered" evidence="2">
    <location>
        <begin position="81"/>
        <end position="106"/>
    </location>
</feature>
<organism evidence="3 4">
    <name type="scientific">Botrytis porri</name>
    <dbReference type="NCBI Taxonomy" id="87229"/>
    <lineage>
        <taxon>Eukaryota</taxon>
        <taxon>Fungi</taxon>
        <taxon>Dikarya</taxon>
        <taxon>Ascomycota</taxon>
        <taxon>Pezizomycotina</taxon>
        <taxon>Leotiomycetes</taxon>
        <taxon>Helotiales</taxon>
        <taxon>Sclerotiniaceae</taxon>
        <taxon>Botrytis</taxon>
    </lineage>
</organism>
<feature type="compositionally biased region" description="Basic and acidic residues" evidence="2">
    <location>
        <begin position="300"/>
        <end position="313"/>
    </location>
</feature>
<comment type="caution">
    <text evidence="3">The sequence shown here is derived from an EMBL/GenBank/DDBJ whole genome shotgun (WGS) entry which is preliminary data.</text>
</comment>
<feature type="region of interest" description="Disordered" evidence="2">
    <location>
        <begin position="255"/>
        <end position="341"/>
    </location>
</feature>
<evidence type="ECO:0000313" key="3">
    <source>
        <dbReference type="EMBL" id="TGO90440.1"/>
    </source>
</evidence>
<evidence type="ECO:0000256" key="2">
    <source>
        <dbReference type="SAM" id="MobiDB-lite"/>
    </source>
</evidence>
<dbReference type="AlphaFoldDB" id="A0A4Z1L110"/>
<proteinExistence type="predicted"/>
<keyword evidence="1" id="KW-0175">Coiled coil</keyword>
<feature type="compositionally biased region" description="Basic residues" evidence="2">
    <location>
        <begin position="314"/>
        <end position="326"/>
    </location>
</feature>
<feature type="compositionally biased region" description="Low complexity" evidence="2">
    <location>
        <begin position="89"/>
        <end position="103"/>
    </location>
</feature>
<keyword evidence="4" id="KW-1185">Reference proteome</keyword>
<evidence type="ECO:0000256" key="1">
    <source>
        <dbReference type="SAM" id="Coils"/>
    </source>
</evidence>
<gene>
    <name evidence="3" type="ORF">BPOR_0064g00030</name>
</gene>
<accession>A0A4Z1L110</accession>
<feature type="coiled-coil region" evidence="1">
    <location>
        <begin position="182"/>
        <end position="239"/>
    </location>
</feature>
<evidence type="ECO:0000313" key="4">
    <source>
        <dbReference type="Proteomes" id="UP000297280"/>
    </source>
</evidence>
<dbReference type="EMBL" id="PQXO01000064">
    <property type="protein sequence ID" value="TGO90440.1"/>
    <property type="molecule type" value="Genomic_DNA"/>
</dbReference>
<dbReference type="Proteomes" id="UP000297280">
    <property type="component" value="Unassembled WGS sequence"/>
</dbReference>
<protein>
    <submittedName>
        <fullName evidence="3">Uncharacterized protein</fullName>
    </submittedName>
</protein>
<reference evidence="3 4" key="1">
    <citation type="submission" date="2017-12" db="EMBL/GenBank/DDBJ databases">
        <title>Comparative genomics of Botrytis spp.</title>
        <authorList>
            <person name="Valero-Jimenez C.A."/>
            <person name="Tapia P."/>
            <person name="Veloso J."/>
            <person name="Silva-Moreno E."/>
            <person name="Staats M."/>
            <person name="Valdes J.H."/>
            <person name="Van Kan J.A.L."/>
        </authorList>
    </citation>
    <scope>NUCLEOTIDE SEQUENCE [LARGE SCALE GENOMIC DNA]</scope>
    <source>
        <strain evidence="3 4">MUCL3349</strain>
    </source>
</reference>
<name>A0A4Z1L110_9HELO</name>
<sequence>MDSEMNMLPASSLPMVPGPDTFYQAPPDSFMSRSSTSISKPQFQLPLPLHRHDALTPGKELKSDRVTKGVLGLNFRPGVEIENGDRNLTSEPSASTSPTSDPTNARLNTNHLRGFHWTCCNKIIEKTTVLGTMRGMMESAVKGLVAETYGAYCFRGCPDYCSCYEHTTERGRKIQQLARRDRKVSEREMRVSEREMKVIEEEDRLANMSKYLEGRNSVISLREGLLERAEEEFERKKNELLASRKWSEQIQVWSENTSKCAQDGSSYGSYGRKHYSDSNGSLQPSRALDSGERPHRRRSSHSDRPMPPHDAPNRPRRSSSASHHHRQDLIQPAIRITPPDPDIHSIPSDRVLIMSIRPQSIRLTPHSDRIILIHLDNVFRFTLFGGRYEGYEGYDIRALRFMY</sequence>
<feature type="compositionally biased region" description="Polar residues" evidence="2">
    <location>
        <begin position="255"/>
        <end position="268"/>
    </location>
</feature>